<dbReference type="EMBL" id="BPVZ01002232">
    <property type="protein sequence ID" value="GKV53898.1"/>
    <property type="molecule type" value="Genomic_DNA"/>
</dbReference>
<reference evidence="1 2" key="1">
    <citation type="journal article" date="2021" name="Commun. Biol.">
        <title>The genome of Shorea leprosula (Dipterocarpaceae) highlights the ecological relevance of drought in aseasonal tropical rainforests.</title>
        <authorList>
            <person name="Ng K.K.S."/>
            <person name="Kobayashi M.J."/>
            <person name="Fawcett J.A."/>
            <person name="Hatakeyama M."/>
            <person name="Paape T."/>
            <person name="Ng C.H."/>
            <person name="Ang C.C."/>
            <person name="Tnah L.H."/>
            <person name="Lee C.T."/>
            <person name="Nishiyama T."/>
            <person name="Sese J."/>
            <person name="O'Brien M.J."/>
            <person name="Copetti D."/>
            <person name="Mohd Noor M.I."/>
            <person name="Ong R.C."/>
            <person name="Putra M."/>
            <person name="Sireger I.Z."/>
            <person name="Indrioko S."/>
            <person name="Kosugi Y."/>
            <person name="Izuno A."/>
            <person name="Isagi Y."/>
            <person name="Lee S.L."/>
            <person name="Shimizu K.K."/>
        </authorList>
    </citation>
    <scope>NUCLEOTIDE SEQUENCE [LARGE SCALE GENOMIC DNA]</scope>
    <source>
        <strain evidence="1">214</strain>
    </source>
</reference>
<name>A0AAV5MWV3_9ROSI</name>
<gene>
    <name evidence="1" type="ORF">SLEP1_g60411</name>
</gene>
<dbReference type="Proteomes" id="UP001054252">
    <property type="component" value="Unassembled WGS sequence"/>
</dbReference>
<protein>
    <submittedName>
        <fullName evidence="1">Uncharacterized protein</fullName>
    </submittedName>
</protein>
<comment type="caution">
    <text evidence="1">The sequence shown here is derived from an EMBL/GenBank/DDBJ whole genome shotgun (WGS) entry which is preliminary data.</text>
</comment>
<organism evidence="1 2">
    <name type="scientific">Rubroshorea leprosula</name>
    <dbReference type="NCBI Taxonomy" id="152421"/>
    <lineage>
        <taxon>Eukaryota</taxon>
        <taxon>Viridiplantae</taxon>
        <taxon>Streptophyta</taxon>
        <taxon>Embryophyta</taxon>
        <taxon>Tracheophyta</taxon>
        <taxon>Spermatophyta</taxon>
        <taxon>Magnoliopsida</taxon>
        <taxon>eudicotyledons</taxon>
        <taxon>Gunneridae</taxon>
        <taxon>Pentapetalae</taxon>
        <taxon>rosids</taxon>
        <taxon>malvids</taxon>
        <taxon>Malvales</taxon>
        <taxon>Dipterocarpaceae</taxon>
        <taxon>Rubroshorea</taxon>
    </lineage>
</organism>
<accession>A0AAV5MWV3</accession>
<keyword evidence="2" id="KW-1185">Reference proteome</keyword>
<evidence type="ECO:0000313" key="2">
    <source>
        <dbReference type="Proteomes" id="UP001054252"/>
    </source>
</evidence>
<proteinExistence type="predicted"/>
<feature type="non-terminal residue" evidence="1">
    <location>
        <position position="43"/>
    </location>
</feature>
<dbReference type="AlphaFoldDB" id="A0AAV5MWV3"/>
<evidence type="ECO:0000313" key="1">
    <source>
        <dbReference type="EMBL" id="GKV53898.1"/>
    </source>
</evidence>
<sequence>MDHRRLHCQWRKWRTAEKLSSKSGSKKFAKMDMQKKKEYAWSF</sequence>